<dbReference type="HAMAP" id="MF_00184">
    <property type="entry name" value="Thr_tRNA_synth"/>
    <property type="match status" value="1"/>
</dbReference>
<dbReference type="GO" id="GO:0006435">
    <property type="term" value="P:threonyl-tRNA aminoacylation"/>
    <property type="evidence" value="ECO:0007669"/>
    <property type="project" value="UniProtKB-UniRule"/>
</dbReference>
<dbReference type="InterPro" id="IPR002314">
    <property type="entry name" value="aa-tRNA-synt_IIb"/>
</dbReference>
<dbReference type="InterPro" id="IPR045864">
    <property type="entry name" value="aa-tRNA-synth_II/BPL/LPL"/>
</dbReference>
<accession>V5WDX7</accession>
<keyword evidence="6 13" id="KW-0547">Nucleotide-binding</keyword>
<proteinExistence type="inferred from homology"/>
<dbReference type="Pfam" id="PF00587">
    <property type="entry name" value="tRNA-synt_2b"/>
    <property type="match status" value="1"/>
</dbReference>
<gene>
    <name evidence="13" type="primary">thrS</name>
    <name evidence="15" type="ORF">L21SP2_0338</name>
</gene>
<evidence type="ECO:0000256" key="9">
    <source>
        <dbReference type="ARBA" id="ARBA00022884"/>
    </source>
</evidence>
<dbReference type="SUPFAM" id="SSF55186">
    <property type="entry name" value="ThrRS/AlaRS common domain"/>
    <property type="match status" value="1"/>
</dbReference>
<dbReference type="HOGENOM" id="CLU_008554_0_1_12"/>
<dbReference type="CDD" id="cd00860">
    <property type="entry name" value="ThrRS_anticodon"/>
    <property type="match status" value="1"/>
</dbReference>
<dbReference type="FunFam" id="3.30.980.10:FF:000005">
    <property type="entry name" value="Threonyl-tRNA synthetase, mitochondrial"/>
    <property type="match status" value="1"/>
</dbReference>
<feature type="binding site" evidence="13">
    <location>
        <position position="466"/>
    </location>
    <ligand>
        <name>Zn(2+)</name>
        <dbReference type="ChEBI" id="CHEBI:29105"/>
        <note>catalytic</note>
    </ligand>
</feature>
<dbReference type="InterPro" id="IPR006195">
    <property type="entry name" value="aa-tRNA-synth_II"/>
</dbReference>
<dbReference type="GO" id="GO:0005524">
    <property type="term" value="F:ATP binding"/>
    <property type="evidence" value="ECO:0007669"/>
    <property type="project" value="UniProtKB-UniRule"/>
</dbReference>
<comment type="subunit">
    <text evidence="13">Homodimer.</text>
</comment>
<comment type="subcellular location">
    <subcellularLocation>
        <location evidence="13">Cytoplasm</location>
    </subcellularLocation>
</comment>
<dbReference type="FunFam" id="3.40.50.800:FF:000001">
    <property type="entry name" value="Threonine--tRNA ligase"/>
    <property type="match status" value="1"/>
</dbReference>
<dbReference type="eggNOG" id="COG0441">
    <property type="taxonomic scope" value="Bacteria"/>
</dbReference>
<dbReference type="NCBIfam" id="TIGR00418">
    <property type="entry name" value="thrS"/>
    <property type="match status" value="1"/>
</dbReference>
<sequence>MSEAAVAEKQNDAQKHEDRLYRIRHTVAHVMAEAVLKKFPEAKVAIGPPIENGFYYDFELPEALKEEDLPEIEKTMQEIVKGKHDLEKRVISRKEAKELFAHQPYKLELVDAIPDGDEVSLYSVDDFTDLCRGPHVENTREINWKSFKLLRIAGAYWRGDSNNTMLTRIYGTAWEDPKQLRSYLDHLKEIEKRDHRNLGRDLELFHIEEDNPGQIFWHPKGWSLYLEIQNYVRKSIAAQDYREVNTPSVMPRGLWERSGHWAKYQENMFITESEKNLFALKPMNCPGHIEIFKKGLKSYRDLPLRMAEFGSCTRNEPSGALHGIMRVRGFVQDDAHIFCTEEQIGDEVGLFVDLLKGMYADFGFTDDNIIVKFSTRPEVRVGDDATWDRAESALEAACKQAGLEYEVAEGEGAFYGPKLEFTLVDALGRHWQCGTIQVDYQLPSDQRLNASYIGEDGEKHTPILLHRAVLGSLERFIGILIEHYAGAFPVWLAPEQIKVIPVGPAFEEGAAKIAEELKLQGFRAEADLSDARMNAKIRKHQKQKVPYMLIIGERELEEGAVSVRTRTNEQMNGMPLKEFISFVREKIDSKEVL</sequence>
<evidence type="ECO:0000256" key="11">
    <source>
        <dbReference type="ARBA" id="ARBA00023146"/>
    </source>
</evidence>
<protein>
    <recommendedName>
        <fullName evidence="13">Threonine--tRNA ligase</fullName>
        <ecNumber evidence="13">6.1.1.3</ecNumber>
    </recommendedName>
    <alternativeName>
        <fullName evidence="13">Threonyl-tRNA synthetase</fullName>
        <shortName evidence="13">ThrRS</shortName>
    </alternativeName>
</protein>
<keyword evidence="3 13" id="KW-0820">tRNA-binding</keyword>
<dbReference type="SMART" id="SM00863">
    <property type="entry name" value="tRNA_SAD"/>
    <property type="match status" value="1"/>
</dbReference>
<feature type="domain" description="Aminoacyl-transfer RNA synthetases class-II family profile" evidence="14">
    <location>
        <begin position="185"/>
        <end position="489"/>
    </location>
</feature>
<dbReference type="RefSeq" id="WP_024266707.1">
    <property type="nucleotide sequence ID" value="NC_023035.1"/>
</dbReference>
<reference evidence="15 16" key="1">
    <citation type="journal article" date="2015" name="Stand. Genomic Sci.">
        <title>Complete genome sequence and description of Salinispira pacifica gen. nov., sp. nov., a novel spirochaete isolated form a hypersaline microbial mat.</title>
        <authorList>
            <person name="Ben Hania W."/>
            <person name="Joseph M."/>
            <person name="Schumann P."/>
            <person name="Bunk B."/>
            <person name="Fiebig A."/>
            <person name="Sproer C."/>
            <person name="Klenk H.P."/>
            <person name="Fardeau M.L."/>
            <person name="Spring S."/>
        </authorList>
    </citation>
    <scope>NUCLEOTIDE SEQUENCE [LARGE SCALE GENOMIC DNA]</scope>
    <source>
        <strain evidence="15 16">L21-RPul-D2</strain>
    </source>
</reference>
<dbReference type="PRINTS" id="PR01047">
    <property type="entry name" value="TRNASYNTHTHR"/>
</dbReference>
<dbReference type="GO" id="GO:0000049">
    <property type="term" value="F:tRNA binding"/>
    <property type="evidence" value="ECO:0007669"/>
    <property type="project" value="UniProtKB-KW"/>
</dbReference>
<dbReference type="PANTHER" id="PTHR11451:SF44">
    <property type="entry name" value="THREONINE--TRNA LIGASE, CHLOROPLASTIC_MITOCHONDRIAL 2"/>
    <property type="match status" value="1"/>
</dbReference>
<evidence type="ECO:0000256" key="8">
    <source>
        <dbReference type="ARBA" id="ARBA00022840"/>
    </source>
</evidence>
<dbReference type="Pfam" id="PF03129">
    <property type="entry name" value="HGTP_anticodon"/>
    <property type="match status" value="1"/>
</dbReference>
<comment type="similarity">
    <text evidence="1 13">Belongs to the class-II aminoacyl-tRNA synthetase family.</text>
</comment>
<organism evidence="15 16">
    <name type="scientific">Salinispira pacifica</name>
    <dbReference type="NCBI Taxonomy" id="1307761"/>
    <lineage>
        <taxon>Bacteria</taxon>
        <taxon>Pseudomonadati</taxon>
        <taxon>Spirochaetota</taxon>
        <taxon>Spirochaetia</taxon>
        <taxon>Spirochaetales</taxon>
        <taxon>Spirochaetaceae</taxon>
        <taxon>Salinispira</taxon>
    </lineage>
</organism>
<dbReference type="Gene3D" id="3.30.980.10">
    <property type="entry name" value="Threonyl-trna Synthetase, Chain A, domain 2"/>
    <property type="match status" value="1"/>
</dbReference>
<dbReference type="InterPro" id="IPR018163">
    <property type="entry name" value="Thr/Ala-tRNA-synth_IIc_edit"/>
</dbReference>
<comment type="caution">
    <text evidence="13">Lacks conserved residue(s) required for the propagation of feature annotation.</text>
</comment>
<keyword evidence="4 13" id="KW-0436">Ligase</keyword>
<dbReference type="SUPFAM" id="SSF52954">
    <property type="entry name" value="Class II aaRS ABD-related"/>
    <property type="match status" value="1"/>
</dbReference>
<evidence type="ECO:0000256" key="10">
    <source>
        <dbReference type="ARBA" id="ARBA00022917"/>
    </source>
</evidence>
<evidence type="ECO:0000256" key="2">
    <source>
        <dbReference type="ARBA" id="ARBA00022490"/>
    </source>
</evidence>
<dbReference type="Gene3D" id="3.30.930.10">
    <property type="entry name" value="Bira Bifunctional Protein, Domain 2"/>
    <property type="match status" value="1"/>
</dbReference>
<evidence type="ECO:0000256" key="3">
    <source>
        <dbReference type="ARBA" id="ARBA00022555"/>
    </source>
</evidence>
<evidence type="ECO:0000256" key="13">
    <source>
        <dbReference type="HAMAP-Rule" id="MF_00184"/>
    </source>
</evidence>
<dbReference type="EMBL" id="CP006939">
    <property type="protein sequence ID" value="AHC13774.1"/>
    <property type="molecule type" value="Genomic_DNA"/>
</dbReference>
<evidence type="ECO:0000256" key="4">
    <source>
        <dbReference type="ARBA" id="ARBA00022598"/>
    </source>
</evidence>
<evidence type="ECO:0000313" key="16">
    <source>
        <dbReference type="Proteomes" id="UP000018680"/>
    </source>
</evidence>
<evidence type="ECO:0000256" key="12">
    <source>
        <dbReference type="ARBA" id="ARBA00049515"/>
    </source>
</evidence>
<dbReference type="InterPro" id="IPR033728">
    <property type="entry name" value="ThrRS_core"/>
</dbReference>
<comment type="catalytic activity">
    <reaction evidence="12 13">
        <text>tRNA(Thr) + L-threonine + ATP = L-threonyl-tRNA(Thr) + AMP + diphosphate + H(+)</text>
        <dbReference type="Rhea" id="RHEA:24624"/>
        <dbReference type="Rhea" id="RHEA-COMP:9670"/>
        <dbReference type="Rhea" id="RHEA-COMP:9704"/>
        <dbReference type="ChEBI" id="CHEBI:15378"/>
        <dbReference type="ChEBI" id="CHEBI:30616"/>
        <dbReference type="ChEBI" id="CHEBI:33019"/>
        <dbReference type="ChEBI" id="CHEBI:57926"/>
        <dbReference type="ChEBI" id="CHEBI:78442"/>
        <dbReference type="ChEBI" id="CHEBI:78534"/>
        <dbReference type="ChEBI" id="CHEBI:456215"/>
        <dbReference type="EC" id="6.1.1.3"/>
    </reaction>
</comment>
<dbReference type="InterPro" id="IPR004154">
    <property type="entry name" value="Anticodon-bd"/>
</dbReference>
<keyword evidence="8 13" id="KW-0067">ATP-binding</keyword>
<evidence type="ECO:0000256" key="1">
    <source>
        <dbReference type="ARBA" id="ARBA00008226"/>
    </source>
</evidence>
<dbReference type="InterPro" id="IPR047246">
    <property type="entry name" value="ThrRS_anticodon"/>
</dbReference>
<dbReference type="EC" id="6.1.1.3" evidence="13"/>
<dbReference type="AlphaFoldDB" id="V5WDX7"/>
<keyword evidence="9 13" id="KW-0694">RNA-binding</keyword>
<dbReference type="InterPro" id="IPR036621">
    <property type="entry name" value="Anticodon-bd_dom_sf"/>
</dbReference>
<keyword evidence="7 13" id="KW-0862">Zinc</keyword>
<dbReference type="Gene3D" id="3.40.50.800">
    <property type="entry name" value="Anticodon-binding domain"/>
    <property type="match status" value="1"/>
</dbReference>
<comment type="cofactor">
    <cofactor evidence="13">
        <name>Zn(2+)</name>
        <dbReference type="ChEBI" id="CHEBI:29105"/>
    </cofactor>
    <text evidence="13">Binds 1 zinc ion per subunit.</text>
</comment>
<dbReference type="PROSITE" id="PS50862">
    <property type="entry name" value="AA_TRNA_LIGASE_II"/>
    <property type="match status" value="1"/>
</dbReference>
<keyword evidence="2 13" id="KW-0963">Cytoplasm</keyword>
<dbReference type="PANTHER" id="PTHR11451">
    <property type="entry name" value="THREONINE-TRNA LIGASE"/>
    <property type="match status" value="1"/>
</dbReference>
<dbReference type="SUPFAM" id="SSF55681">
    <property type="entry name" value="Class II aaRS and biotin synthetases"/>
    <property type="match status" value="1"/>
</dbReference>
<dbReference type="Proteomes" id="UP000018680">
    <property type="component" value="Chromosome"/>
</dbReference>
<dbReference type="Gene3D" id="3.30.54.20">
    <property type="match status" value="1"/>
</dbReference>
<evidence type="ECO:0000313" key="15">
    <source>
        <dbReference type="EMBL" id="AHC13774.1"/>
    </source>
</evidence>
<dbReference type="FunFam" id="3.30.54.20:FF:000002">
    <property type="entry name" value="Threonine--tRNA ligase"/>
    <property type="match status" value="1"/>
</dbReference>
<evidence type="ECO:0000256" key="7">
    <source>
        <dbReference type="ARBA" id="ARBA00022833"/>
    </source>
</evidence>
<dbReference type="GO" id="GO:0046872">
    <property type="term" value="F:metal ion binding"/>
    <property type="evidence" value="ECO:0007669"/>
    <property type="project" value="UniProtKB-KW"/>
</dbReference>
<dbReference type="OrthoDB" id="9802304at2"/>
<dbReference type="Pfam" id="PF07973">
    <property type="entry name" value="tRNA_SAD"/>
    <property type="match status" value="1"/>
</dbReference>
<dbReference type="GO" id="GO:0005737">
    <property type="term" value="C:cytoplasm"/>
    <property type="evidence" value="ECO:0007669"/>
    <property type="project" value="UniProtKB-SubCell"/>
</dbReference>
<dbReference type="GO" id="GO:0004829">
    <property type="term" value="F:threonine-tRNA ligase activity"/>
    <property type="evidence" value="ECO:0007669"/>
    <property type="project" value="UniProtKB-UniRule"/>
</dbReference>
<feature type="binding site" evidence="13">
    <location>
        <position position="285"/>
    </location>
    <ligand>
        <name>Zn(2+)</name>
        <dbReference type="ChEBI" id="CHEBI:29105"/>
        <note>catalytic</note>
    </ligand>
</feature>
<keyword evidence="10 13" id="KW-0648">Protein biosynthesis</keyword>
<name>V5WDX7_9SPIO</name>
<dbReference type="FunFam" id="3.30.930.10:FF:000002">
    <property type="entry name" value="Threonine--tRNA ligase"/>
    <property type="match status" value="1"/>
</dbReference>
<evidence type="ECO:0000259" key="14">
    <source>
        <dbReference type="PROSITE" id="PS50862"/>
    </source>
</evidence>
<keyword evidence="11 13" id="KW-0030">Aminoacyl-tRNA synthetase</keyword>
<feature type="binding site" evidence="13">
    <location>
        <position position="336"/>
    </location>
    <ligand>
        <name>Zn(2+)</name>
        <dbReference type="ChEBI" id="CHEBI:29105"/>
        <note>catalytic</note>
    </ligand>
</feature>
<keyword evidence="16" id="KW-1185">Reference proteome</keyword>
<dbReference type="CDD" id="cd00771">
    <property type="entry name" value="ThrRS_core"/>
    <property type="match status" value="1"/>
</dbReference>
<evidence type="ECO:0000256" key="6">
    <source>
        <dbReference type="ARBA" id="ARBA00022741"/>
    </source>
</evidence>
<keyword evidence="5 13" id="KW-0479">Metal-binding</keyword>
<dbReference type="KEGG" id="slr:L21SP2_0338"/>
<dbReference type="PATRIC" id="fig|1307761.3.peg.339"/>
<dbReference type="STRING" id="1307761.L21SP2_0338"/>
<dbReference type="InterPro" id="IPR002320">
    <property type="entry name" value="Thr-tRNA-ligase_IIa"/>
</dbReference>
<dbReference type="InterPro" id="IPR012947">
    <property type="entry name" value="tRNA_SAD"/>
</dbReference>
<evidence type="ECO:0000256" key="5">
    <source>
        <dbReference type="ARBA" id="ARBA00022723"/>
    </source>
</evidence>